<proteinExistence type="predicted"/>
<sequence length="32" mass="3480">MCHGNIFGKDDARKVRAASVFGTFACVDSTFK</sequence>
<reference evidence="1 2" key="1">
    <citation type="submission" date="2020-08" db="EMBL/GenBank/DDBJ databases">
        <title>Genomic Encyclopedia of Type Strains, Phase IV (KMG-V): Genome sequencing to study the core and pangenomes of soil and plant-associated prokaryotes.</title>
        <authorList>
            <person name="Whitman W."/>
        </authorList>
    </citation>
    <scope>NUCLEOTIDE SEQUENCE [LARGE SCALE GENOMIC DNA]</scope>
    <source>
        <strain evidence="1 2">SEMIA 4084</strain>
    </source>
</reference>
<evidence type="ECO:0000313" key="1">
    <source>
        <dbReference type="EMBL" id="MBB5534223.1"/>
    </source>
</evidence>
<evidence type="ECO:0000313" key="2">
    <source>
        <dbReference type="Proteomes" id="UP000585507"/>
    </source>
</evidence>
<accession>A0A7W8U7L2</accession>
<organism evidence="1 2">
    <name type="scientific">Rhizobium giardinii</name>
    <dbReference type="NCBI Taxonomy" id="56731"/>
    <lineage>
        <taxon>Bacteria</taxon>
        <taxon>Pseudomonadati</taxon>
        <taxon>Pseudomonadota</taxon>
        <taxon>Alphaproteobacteria</taxon>
        <taxon>Hyphomicrobiales</taxon>
        <taxon>Rhizobiaceae</taxon>
        <taxon>Rhizobium/Agrobacterium group</taxon>
        <taxon>Rhizobium</taxon>
    </lineage>
</organism>
<dbReference type="EMBL" id="JACHBK010000002">
    <property type="protein sequence ID" value="MBB5534223.1"/>
    <property type="molecule type" value="Genomic_DNA"/>
</dbReference>
<protein>
    <submittedName>
        <fullName evidence="1">Uncharacterized protein</fullName>
    </submittedName>
</protein>
<keyword evidence="2" id="KW-1185">Reference proteome</keyword>
<name>A0A7W8U7L2_9HYPH</name>
<dbReference type="AlphaFoldDB" id="A0A7W8U7L2"/>
<comment type="caution">
    <text evidence="1">The sequence shown here is derived from an EMBL/GenBank/DDBJ whole genome shotgun (WGS) entry which is preliminary data.</text>
</comment>
<gene>
    <name evidence="1" type="ORF">GGD55_000894</name>
</gene>
<dbReference type="Proteomes" id="UP000585507">
    <property type="component" value="Unassembled WGS sequence"/>
</dbReference>